<protein>
    <submittedName>
        <fullName evidence="2">Uncharacterized protein</fullName>
    </submittedName>
</protein>
<proteinExistence type="predicted"/>
<gene>
    <name evidence="2" type="ORF">PHJA_002677300</name>
</gene>
<accession>A0A830DGW1</accession>
<dbReference type="Proteomes" id="UP000653305">
    <property type="component" value="Unassembled WGS sequence"/>
</dbReference>
<name>A0A830DGW1_9LAMI</name>
<keyword evidence="3" id="KW-1185">Reference proteome</keyword>
<comment type="caution">
    <text evidence="2">The sequence shown here is derived from an EMBL/GenBank/DDBJ whole genome shotgun (WGS) entry which is preliminary data.</text>
</comment>
<evidence type="ECO:0000256" key="1">
    <source>
        <dbReference type="SAM" id="SignalP"/>
    </source>
</evidence>
<feature type="signal peptide" evidence="1">
    <location>
        <begin position="1"/>
        <end position="23"/>
    </location>
</feature>
<dbReference type="EMBL" id="BMAC01001048">
    <property type="protein sequence ID" value="GFQ05332.1"/>
    <property type="molecule type" value="Genomic_DNA"/>
</dbReference>
<feature type="chain" id="PRO_5032282406" evidence="1">
    <location>
        <begin position="24"/>
        <end position="74"/>
    </location>
</feature>
<reference evidence="2" key="1">
    <citation type="submission" date="2020-07" db="EMBL/GenBank/DDBJ databases">
        <title>Ethylene signaling mediates host invasion by parasitic plants.</title>
        <authorList>
            <person name="Yoshida S."/>
        </authorList>
    </citation>
    <scope>NUCLEOTIDE SEQUENCE</scope>
    <source>
        <strain evidence="2">Okayama</strain>
    </source>
</reference>
<evidence type="ECO:0000313" key="3">
    <source>
        <dbReference type="Proteomes" id="UP000653305"/>
    </source>
</evidence>
<dbReference type="AlphaFoldDB" id="A0A830DGW1"/>
<evidence type="ECO:0000313" key="2">
    <source>
        <dbReference type="EMBL" id="GFQ05332.1"/>
    </source>
</evidence>
<dbReference type="OrthoDB" id="680339at2759"/>
<sequence>MVPRVLVITCFVLVNLIHFNTRSTPTFFFRYSFKCRLCFKEKGLIWTLDLDKERKDRSMEEMDEEADSYRKLLS</sequence>
<organism evidence="2 3">
    <name type="scientific">Phtheirospermum japonicum</name>
    <dbReference type="NCBI Taxonomy" id="374723"/>
    <lineage>
        <taxon>Eukaryota</taxon>
        <taxon>Viridiplantae</taxon>
        <taxon>Streptophyta</taxon>
        <taxon>Embryophyta</taxon>
        <taxon>Tracheophyta</taxon>
        <taxon>Spermatophyta</taxon>
        <taxon>Magnoliopsida</taxon>
        <taxon>eudicotyledons</taxon>
        <taxon>Gunneridae</taxon>
        <taxon>Pentapetalae</taxon>
        <taxon>asterids</taxon>
        <taxon>lamiids</taxon>
        <taxon>Lamiales</taxon>
        <taxon>Orobanchaceae</taxon>
        <taxon>Orobanchaceae incertae sedis</taxon>
        <taxon>Phtheirospermum</taxon>
    </lineage>
</organism>
<keyword evidence="1" id="KW-0732">Signal</keyword>